<dbReference type="AlphaFoldDB" id="A0AAE0KIJ8"/>
<evidence type="ECO:0000313" key="3">
    <source>
        <dbReference type="Proteomes" id="UP001287356"/>
    </source>
</evidence>
<feature type="region of interest" description="Disordered" evidence="1">
    <location>
        <begin position="204"/>
        <end position="265"/>
    </location>
</feature>
<comment type="caution">
    <text evidence="2">The sequence shown here is derived from an EMBL/GenBank/DDBJ whole genome shotgun (WGS) entry which is preliminary data.</text>
</comment>
<dbReference type="Proteomes" id="UP001287356">
    <property type="component" value="Unassembled WGS sequence"/>
</dbReference>
<gene>
    <name evidence="2" type="ORF">B0T24DRAFT_719447</name>
</gene>
<feature type="compositionally biased region" description="Acidic residues" evidence="1">
    <location>
        <begin position="245"/>
        <end position="261"/>
    </location>
</feature>
<protein>
    <submittedName>
        <fullName evidence="2">Uncharacterized protein</fullName>
    </submittedName>
</protein>
<sequence>MADQHQENETSRFRALLSSLRKLTISTPPGLARPRDGADDSLDLEPSVLVPYDDYDFTADSHDTSFRRALAQILFQYRGRVPVTFFRDVKAYLESVHGTTQGTTELVRQFVYNFVFYFCTTRGGARLQASALHAAMRGLERAVENNQTLAVRLSGFRPLWTLAGELQLQEQQRQVVVIREALMAEMDADLEKVLQLCPPPPVEEVEVVPESVHGGDDDKSDAEMKDEASGEDTDWPDAPARVLSEADEDLDLDLDDDDDDTYGMMDGFVVDIRLPESDDDSDSDSD</sequence>
<reference evidence="2" key="2">
    <citation type="submission" date="2023-06" db="EMBL/GenBank/DDBJ databases">
        <authorList>
            <consortium name="Lawrence Berkeley National Laboratory"/>
            <person name="Haridas S."/>
            <person name="Hensen N."/>
            <person name="Bonometti L."/>
            <person name="Westerberg I."/>
            <person name="Brannstrom I.O."/>
            <person name="Guillou S."/>
            <person name="Cros-Aarteil S."/>
            <person name="Calhoun S."/>
            <person name="Kuo A."/>
            <person name="Mondo S."/>
            <person name="Pangilinan J."/>
            <person name="Riley R."/>
            <person name="Labutti K."/>
            <person name="Andreopoulos B."/>
            <person name="Lipzen A."/>
            <person name="Chen C."/>
            <person name="Yanf M."/>
            <person name="Daum C."/>
            <person name="Ng V."/>
            <person name="Clum A."/>
            <person name="Steindorff A."/>
            <person name="Ohm R."/>
            <person name="Martin F."/>
            <person name="Silar P."/>
            <person name="Natvig D."/>
            <person name="Lalanne C."/>
            <person name="Gautier V."/>
            <person name="Ament-Velasquez S.L."/>
            <person name="Kruys A."/>
            <person name="Hutchinson M.I."/>
            <person name="Powell A.J."/>
            <person name="Barry K."/>
            <person name="Miller A.N."/>
            <person name="Grigoriev I.V."/>
            <person name="Debuchy R."/>
            <person name="Gladieux P."/>
            <person name="Thoren M.H."/>
            <person name="Johannesson H."/>
        </authorList>
    </citation>
    <scope>NUCLEOTIDE SEQUENCE</scope>
    <source>
        <strain evidence="2">CBS 958.72</strain>
    </source>
</reference>
<evidence type="ECO:0000313" key="2">
    <source>
        <dbReference type="EMBL" id="KAK3377256.1"/>
    </source>
</evidence>
<dbReference type="EMBL" id="JAULSN010000003">
    <property type="protein sequence ID" value="KAK3377256.1"/>
    <property type="molecule type" value="Genomic_DNA"/>
</dbReference>
<name>A0AAE0KIJ8_9PEZI</name>
<keyword evidence="3" id="KW-1185">Reference proteome</keyword>
<proteinExistence type="predicted"/>
<evidence type="ECO:0000256" key="1">
    <source>
        <dbReference type="SAM" id="MobiDB-lite"/>
    </source>
</evidence>
<reference evidence="2" key="1">
    <citation type="journal article" date="2023" name="Mol. Phylogenet. Evol.">
        <title>Genome-scale phylogeny and comparative genomics of the fungal order Sordariales.</title>
        <authorList>
            <person name="Hensen N."/>
            <person name="Bonometti L."/>
            <person name="Westerberg I."/>
            <person name="Brannstrom I.O."/>
            <person name="Guillou S."/>
            <person name="Cros-Aarteil S."/>
            <person name="Calhoun S."/>
            <person name="Haridas S."/>
            <person name="Kuo A."/>
            <person name="Mondo S."/>
            <person name="Pangilinan J."/>
            <person name="Riley R."/>
            <person name="LaButti K."/>
            <person name="Andreopoulos B."/>
            <person name="Lipzen A."/>
            <person name="Chen C."/>
            <person name="Yan M."/>
            <person name="Daum C."/>
            <person name="Ng V."/>
            <person name="Clum A."/>
            <person name="Steindorff A."/>
            <person name="Ohm R.A."/>
            <person name="Martin F."/>
            <person name="Silar P."/>
            <person name="Natvig D.O."/>
            <person name="Lalanne C."/>
            <person name="Gautier V."/>
            <person name="Ament-Velasquez S.L."/>
            <person name="Kruys A."/>
            <person name="Hutchinson M.I."/>
            <person name="Powell A.J."/>
            <person name="Barry K."/>
            <person name="Miller A.N."/>
            <person name="Grigoriev I.V."/>
            <person name="Debuchy R."/>
            <person name="Gladieux P."/>
            <person name="Hiltunen Thoren M."/>
            <person name="Johannesson H."/>
        </authorList>
    </citation>
    <scope>NUCLEOTIDE SEQUENCE</scope>
    <source>
        <strain evidence="2">CBS 958.72</strain>
    </source>
</reference>
<accession>A0AAE0KIJ8</accession>
<feature type="compositionally biased region" description="Basic and acidic residues" evidence="1">
    <location>
        <begin position="213"/>
        <end position="228"/>
    </location>
</feature>
<organism evidence="2 3">
    <name type="scientific">Lasiosphaeria ovina</name>
    <dbReference type="NCBI Taxonomy" id="92902"/>
    <lineage>
        <taxon>Eukaryota</taxon>
        <taxon>Fungi</taxon>
        <taxon>Dikarya</taxon>
        <taxon>Ascomycota</taxon>
        <taxon>Pezizomycotina</taxon>
        <taxon>Sordariomycetes</taxon>
        <taxon>Sordariomycetidae</taxon>
        <taxon>Sordariales</taxon>
        <taxon>Lasiosphaeriaceae</taxon>
        <taxon>Lasiosphaeria</taxon>
    </lineage>
</organism>